<dbReference type="Proteomes" id="UP000222542">
    <property type="component" value="Unassembled WGS sequence"/>
</dbReference>
<keyword evidence="3" id="KW-1185">Reference proteome</keyword>
<dbReference type="PANTHER" id="PTHR32108:SF9">
    <property type="entry name" value="REVERSE TRANSCRIPTASE RNASE H-LIKE DOMAIN-CONTAINING PROTEIN"/>
    <property type="match status" value="1"/>
</dbReference>
<dbReference type="AlphaFoldDB" id="A0A2G2YQ57"/>
<protein>
    <submittedName>
        <fullName evidence="2">Uncharacterized protein</fullName>
    </submittedName>
</protein>
<feature type="compositionally biased region" description="Polar residues" evidence="1">
    <location>
        <begin position="116"/>
        <end position="131"/>
    </location>
</feature>
<reference evidence="2 3" key="2">
    <citation type="journal article" date="2017" name="Genome Biol.">
        <title>New reference genome sequences of hot pepper reveal the massive evolution of plant disease-resistance genes by retroduplication.</title>
        <authorList>
            <person name="Kim S."/>
            <person name="Park J."/>
            <person name="Yeom S.I."/>
            <person name="Kim Y.M."/>
            <person name="Seo E."/>
            <person name="Kim K.T."/>
            <person name="Kim M.S."/>
            <person name="Lee J.M."/>
            <person name="Cheong K."/>
            <person name="Shin H.S."/>
            <person name="Kim S.B."/>
            <person name="Han K."/>
            <person name="Lee J."/>
            <person name="Park M."/>
            <person name="Lee H.A."/>
            <person name="Lee H.Y."/>
            <person name="Lee Y."/>
            <person name="Oh S."/>
            <person name="Lee J.H."/>
            <person name="Choi E."/>
            <person name="Choi E."/>
            <person name="Lee S.E."/>
            <person name="Jeon J."/>
            <person name="Kim H."/>
            <person name="Choi G."/>
            <person name="Song H."/>
            <person name="Lee J."/>
            <person name="Lee S.C."/>
            <person name="Kwon J.K."/>
            <person name="Lee H.Y."/>
            <person name="Koo N."/>
            <person name="Hong Y."/>
            <person name="Kim R.W."/>
            <person name="Kang W.H."/>
            <person name="Huh J.H."/>
            <person name="Kang B.C."/>
            <person name="Yang T.J."/>
            <person name="Lee Y.H."/>
            <person name="Bennetzen J.L."/>
            <person name="Choi D."/>
        </authorList>
    </citation>
    <scope>NUCLEOTIDE SEQUENCE [LARGE SCALE GENOMIC DNA]</scope>
    <source>
        <strain evidence="3">cv. CM334</strain>
    </source>
</reference>
<gene>
    <name evidence="2" type="ORF">T459_22619</name>
</gene>
<sequence>MYSSVNHPPILEMSKFDEQRGHEESVKYLGQYCNQLRETDHYTSGSKFKLTGPYGYSHLPEFPLNTEIPIMIEEQDEMTRKLRSLELAMKNFQGLGVYNAQPYVQYPSYPQWHAPTPQSHPQTLQTYQSPSRPDFWSKPNNEMRQKSRDRFTPIGESYVSSFQRLVQWGMITPLLGYISDLHSRSFDPNVRCAYHSDAQGHSIEDCHVLKREIEKMIQDESIMVQNTDSEKSSNYADMQINC</sequence>
<dbReference type="EMBL" id="AYRZ02000009">
    <property type="protein sequence ID" value="PHT71834.1"/>
    <property type="molecule type" value="Genomic_DNA"/>
</dbReference>
<name>A0A2G2YQ57_CAPAN</name>
<evidence type="ECO:0000313" key="2">
    <source>
        <dbReference type="EMBL" id="PHT71834.1"/>
    </source>
</evidence>
<proteinExistence type="predicted"/>
<evidence type="ECO:0000256" key="1">
    <source>
        <dbReference type="SAM" id="MobiDB-lite"/>
    </source>
</evidence>
<organism evidence="2 3">
    <name type="scientific">Capsicum annuum</name>
    <name type="common">Capsicum pepper</name>
    <dbReference type="NCBI Taxonomy" id="4072"/>
    <lineage>
        <taxon>Eukaryota</taxon>
        <taxon>Viridiplantae</taxon>
        <taxon>Streptophyta</taxon>
        <taxon>Embryophyta</taxon>
        <taxon>Tracheophyta</taxon>
        <taxon>Spermatophyta</taxon>
        <taxon>Magnoliopsida</taxon>
        <taxon>eudicotyledons</taxon>
        <taxon>Gunneridae</taxon>
        <taxon>Pentapetalae</taxon>
        <taxon>asterids</taxon>
        <taxon>lamiids</taxon>
        <taxon>Solanales</taxon>
        <taxon>Solanaceae</taxon>
        <taxon>Solanoideae</taxon>
        <taxon>Capsiceae</taxon>
        <taxon>Capsicum</taxon>
    </lineage>
</organism>
<evidence type="ECO:0000313" key="3">
    <source>
        <dbReference type="Proteomes" id="UP000222542"/>
    </source>
</evidence>
<feature type="region of interest" description="Disordered" evidence="1">
    <location>
        <begin position="114"/>
        <end position="147"/>
    </location>
</feature>
<dbReference type="STRING" id="4072.A0A2G2YQ57"/>
<dbReference type="PANTHER" id="PTHR32108">
    <property type="entry name" value="DNA-DIRECTED RNA POLYMERASE SUBUNIT ALPHA"/>
    <property type="match status" value="1"/>
</dbReference>
<comment type="caution">
    <text evidence="2">The sequence shown here is derived from an EMBL/GenBank/DDBJ whole genome shotgun (WGS) entry which is preliminary data.</text>
</comment>
<accession>A0A2G2YQ57</accession>
<dbReference type="Gramene" id="PHT71834">
    <property type="protein sequence ID" value="PHT71834"/>
    <property type="gene ID" value="T459_22619"/>
</dbReference>
<reference evidence="2 3" key="1">
    <citation type="journal article" date="2014" name="Nat. Genet.">
        <title>Genome sequence of the hot pepper provides insights into the evolution of pungency in Capsicum species.</title>
        <authorList>
            <person name="Kim S."/>
            <person name="Park M."/>
            <person name="Yeom S.I."/>
            <person name="Kim Y.M."/>
            <person name="Lee J.M."/>
            <person name="Lee H.A."/>
            <person name="Seo E."/>
            <person name="Choi J."/>
            <person name="Cheong K."/>
            <person name="Kim K.T."/>
            <person name="Jung K."/>
            <person name="Lee G.W."/>
            <person name="Oh S.K."/>
            <person name="Bae C."/>
            <person name="Kim S.B."/>
            <person name="Lee H.Y."/>
            <person name="Kim S.Y."/>
            <person name="Kim M.S."/>
            <person name="Kang B.C."/>
            <person name="Jo Y.D."/>
            <person name="Yang H.B."/>
            <person name="Jeong H.J."/>
            <person name="Kang W.H."/>
            <person name="Kwon J.K."/>
            <person name="Shin C."/>
            <person name="Lim J.Y."/>
            <person name="Park J.H."/>
            <person name="Huh J.H."/>
            <person name="Kim J.S."/>
            <person name="Kim B.D."/>
            <person name="Cohen O."/>
            <person name="Paran I."/>
            <person name="Suh M.C."/>
            <person name="Lee S.B."/>
            <person name="Kim Y.K."/>
            <person name="Shin Y."/>
            <person name="Noh S.J."/>
            <person name="Park J."/>
            <person name="Seo Y.S."/>
            <person name="Kwon S.Y."/>
            <person name="Kim H.A."/>
            <person name="Park J.M."/>
            <person name="Kim H.J."/>
            <person name="Choi S.B."/>
            <person name="Bosland P.W."/>
            <person name="Reeves G."/>
            <person name="Jo S.H."/>
            <person name="Lee B.W."/>
            <person name="Cho H.T."/>
            <person name="Choi H.S."/>
            <person name="Lee M.S."/>
            <person name="Yu Y."/>
            <person name="Do Choi Y."/>
            <person name="Park B.S."/>
            <person name="van Deynze A."/>
            <person name="Ashrafi H."/>
            <person name="Hill T."/>
            <person name="Kim W.T."/>
            <person name="Pai H.S."/>
            <person name="Ahn H.K."/>
            <person name="Yeam I."/>
            <person name="Giovannoni J.J."/>
            <person name="Rose J.K."/>
            <person name="Sorensen I."/>
            <person name="Lee S.J."/>
            <person name="Kim R.W."/>
            <person name="Choi I.Y."/>
            <person name="Choi B.S."/>
            <person name="Lim J.S."/>
            <person name="Lee Y.H."/>
            <person name="Choi D."/>
        </authorList>
    </citation>
    <scope>NUCLEOTIDE SEQUENCE [LARGE SCALE GENOMIC DNA]</scope>
    <source>
        <strain evidence="3">cv. CM334</strain>
    </source>
</reference>